<proteinExistence type="predicted"/>
<sequence length="60" mass="6792">MNLPEPHDPQGDEISRLMTEAFKGAVEAYRGTEHARWLVSATTAENAGKAWFQEYVDGRR</sequence>
<accession>A0A6J5KI32</accession>
<organism evidence="1">
    <name type="scientific">uncultured Caudovirales phage</name>
    <dbReference type="NCBI Taxonomy" id="2100421"/>
    <lineage>
        <taxon>Viruses</taxon>
        <taxon>Duplodnaviria</taxon>
        <taxon>Heunggongvirae</taxon>
        <taxon>Uroviricota</taxon>
        <taxon>Caudoviricetes</taxon>
        <taxon>Peduoviridae</taxon>
        <taxon>Maltschvirus</taxon>
        <taxon>Maltschvirus maltsch</taxon>
    </lineage>
</organism>
<evidence type="ECO:0000313" key="1">
    <source>
        <dbReference type="EMBL" id="CAB4120812.1"/>
    </source>
</evidence>
<dbReference type="EMBL" id="LR796135">
    <property type="protein sequence ID" value="CAB4120812.1"/>
    <property type="molecule type" value="Genomic_DNA"/>
</dbReference>
<reference evidence="1" key="1">
    <citation type="submission" date="2020-04" db="EMBL/GenBank/DDBJ databases">
        <authorList>
            <person name="Chiriac C."/>
            <person name="Salcher M."/>
            <person name="Ghai R."/>
            <person name="Kavagutti S V."/>
        </authorList>
    </citation>
    <scope>NUCLEOTIDE SEQUENCE</scope>
</reference>
<protein>
    <submittedName>
        <fullName evidence="1">Uncharacterized protein</fullName>
    </submittedName>
</protein>
<gene>
    <name evidence="1" type="ORF">UFOVP5_49</name>
</gene>
<name>A0A6J5KI32_9CAUD</name>